<evidence type="ECO:0000256" key="5">
    <source>
        <dbReference type="ARBA" id="ARBA00022982"/>
    </source>
</evidence>
<keyword evidence="3" id="KW-0285">Flavoprotein</keyword>
<keyword evidence="2" id="KW-0597">Phosphoprotein</keyword>
<dbReference type="InterPro" id="IPR007329">
    <property type="entry name" value="FMN-bd"/>
</dbReference>
<dbReference type="InterPro" id="IPR010209">
    <property type="entry name" value="Ion_transpt_RnfG/RsxG"/>
</dbReference>
<evidence type="ECO:0000256" key="3">
    <source>
        <dbReference type="ARBA" id="ARBA00022630"/>
    </source>
</evidence>
<dbReference type="AlphaFoldDB" id="A0A381SYL2"/>
<name>A0A381SYL2_9ZZZZ</name>
<dbReference type="Pfam" id="PF04205">
    <property type="entry name" value="FMN_bind"/>
    <property type="match status" value="1"/>
</dbReference>
<proteinExistence type="predicted"/>
<organism evidence="8">
    <name type="scientific">marine metagenome</name>
    <dbReference type="NCBI Taxonomy" id="408172"/>
    <lineage>
        <taxon>unclassified sequences</taxon>
        <taxon>metagenomes</taxon>
        <taxon>ecological metagenomes</taxon>
    </lineage>
</organism>
<dbReference type="SMART" id="SM00900">
    <property type="entry name" value="FMN_bind"/>
    <property type="match status" value="1"/>
</dbReference>
<protein>
    <recommendedName>
        <fullName evidence="7">FMN-binding domain-containing protein</fullName>
    </recommendedName>
</protein>
<dbReference type="PANTHER" id="PTHR36118">
    <property type="entry name" value="ION-TRANSLOCATING OXIDOREDUCTASE COMPLEX SUBUNIT G"/>
    <property type="match status" value="1"/>
</dbReference>
<evidence type="ECO:0000256" key="6">
    <source>
        <dbReference type="SAM" id="Phobius"/>
    </source>
</evidence>
<dbReference type="PANTHER" id="PTHR36118:SF1">
    <property type="entry name" value="ION-TRANSLOCATING OXIDOREDUCTASE COMPLEX SUBUNIT G"/>
    <property type="match status" value="1"/>
</dbReference>
<gene>
    <name evidence="8" type="ORF">METZ01_LOCUS61946</name>
</gene>
<feature type="domain" description="FMN-binding" evidence="7">
    <location>
        <begin position="102"/>
        <end position="184"/>
    </location>
</feature>
<keyword evidence="4" id="KW-0288">FMN</keyword>
<feature type="transmembrane region" description="Helical" evidence="6">
    <location>
        <begin position="15"/>
        <end position="35"/>
    </location>
</feature>
<dbReference type="GO" id="GO:0009055">
    <property type="term" value="F:electron transfer activity"/>
    <property type="evidence" value="ECO:0007669"/>
    <property type="project" value="InterPro"/>
</dbReference>
<accession>A0A381SYL2</accession>
<keyword evidence="5" id="KW-0249">Electron transport</keyword>
<dbReference type="GO" id="GO:0010181">
    <property type="term" value="F:FMN binding"/>
    <property type="evidence" value="ECO:0007669"/>
    <property type="project" value="InterPro"/>
</dbReference>
<sequence>MSASLTKSSYSARKYATAVVIALLALGVPGTLFLYGNEQADRARVEQYLEHLRTVLPEADHFISKDGEYPHFRGYTYSTDDDVGTLVGLAYLNSDVGHVITGYASEIVVMVGLRPVGTITAVTVVTHDEPYGYRSIDLARFRDQFPNRRYRERLRVGDDVDGISGATITVSAATSAIRRSTRRMFREFVKEQLEAQP</sequence>
<dbReference type="GO" id="GO:0022900">
    <property type="term" value="P:electron transport chain"/>
    <property type="evidence" value="ECO:0007669"/>
    <property type="project" value="InterPro"/>
</dbReference>
<evidence type="ECO:0000256" key="1">
    <source>
        <dbReference type="ARBA" id="ARBA00022448"/>
    </source>
</evidence>
<keyword evidence="6" id="KW-1133">Transmembrane helix</keyword>
<evidence type="ECO:0000313" key="8">
    <source>
        <dbReference type="EMBL" id="SVA09092.1"/>
    </source>
</evidence>
<dbReference type="GO" id="GO:0005886">
    <property type="term" value="C:plasma membrane"/>
    <property type="evidence" value="ECO:0007669"/>
    <property type="project" value="InterPro"/>
</dbReference>
<evidence type="ECO:0000256" key="2">
    <source>
        <dbReference type="ARBA" id="ARBA00022553"/>
    </source>
</evidence>
<reference evidence="8" key="1">
    <citation type="submission" date="2018-05" db="EMBL/GenBank/DDBJ databases">
        <authorList>
            <person name="Lanie J.A."/>
            <person name="Ng W.-L."/>
            <person name="Kazmierczak K.M."/>
            <person name="Andrzejewski T.M."/>
            <person name="Davidsen T.M."/>
            <person name="Wayne K.J."/>
            <person name="Tettelin H."/>
            <person name="Glass J.I."/>
            <person name="Rusch D."/>
            <person name="Podicherti R."/>
            <person name="Tsui H.-C.T."/>
            <person name="Winkler M.E."/>
        </authorList>
    </citation>
    <scope>NUCLEOTIDE SEQUENCE</scope>
</reference>
<keyword evidence="6" id="KW-0812">Transmembrane</keyword>
<dbReference type="EMBL" id="UINC01003768">
    <property type="protein sequence ID" value="SVA09092.1"/>
    <property type="molecule type" value="Genomic_DNA"/>
</dbReference>
<keyword evidence="1" id="KW-0813">Transport</keyword>
<evidence type="ECO:0000259" key="7">
    <source>
        <dbReference type="SMART" id="SM00900"/>
    </source>
</evidence>
<evidence type="ECO:0000256" key="4">
    <source>
        <dbReference type="ARBA" id="ARBA00022643"/>
    </source>
</evidence>
<keyword evidence="6" id="KW-0472">Membrane</keyword>